<proteinExistence type="predicted"/>
<sequence>MAKIAIVKHNGSQTPYAFYTDIDLKKDDLVVCDTQNGYETGRVLRITDSNQGVKPTRWIVSKVDTKSHVERVEKEKRISYLKQQIDMRRNEFTDEYINELISLKDKAMYSLLKELNELTSKSNTKYEIELKDSFYFTTKEVKCKADKCGNFYIVTTPISYWQLQYSIEQVKEMISTGEWKVIDQ</sequence>
<dbReference type="GeneID" id="93346427"/>
<evidence type="ECO:0000313" key="1">
    <source>
        <dbReference type="EMBL" id="SUA70192.1"/>
    </source>
</evidence>
<evidence type="ECO:0000313" key="2">
    <source>
        <dbReference type="Proteomes" id="UP000254400"/>
    </source>
</evidence>
<name>A0A378XYS0_PAEPO</name>
<dbReference type="Proteomes" id="UP000254400">
    <property type="component" value="Unassembled WGS sequence"/>
</dbReference>
<accession>A0A378XYS0</accession>
<dbReference type="AlphaFoldDB" id="A0A378XYS0"/>
<dbReference type="EMBL" id="UGSC01000001">
    <property type="protein sequence ID" value="SUA70192.1"/>
    <property type="molecule type" value="Genomic_DNA"/>
</dbReference>
<dbReference type="RefSeq" id="WP_019687586.1">
    <property type="nucleotide sequence ID" value="NZ_CP036496.1"/>
</dbReference>
<protein>
    <submittedName>
        <fullName evidence="1">Uncharacterized protein</fullName>
    </submittedName>
</protein>
<organism evidence="1 2">
    <name type="scientific">Paenibacillus polymyxa</name>
    <name type="common">Bacillus polymyxa</name>
    <dbReference type="NCBI Taxonomy" id="1406"/>
    <lineage>
        <taxon>Bacteria</taxon>
        <taxon>Bacillati</taxon>
        <taxon>Bacillota</taxon>
        <taxon>Bacilli</taxon>
        <taxon>Bacillales</taxon>
        <taxon>Paenibacillaceae</taxon>
        <taxon>Paenibacillus</taxon>
    </lineage>
</organism>
<reference evidence="1 2" key="1">
    <citation type="submission" date="2018-06" db="EMBL/GenBank/DDBJ databases">
        <authorList>
            <consortium name="Pathogen Informatics"/>
            <person name="Doyle S."/>
        </authorList>
    </citation>
    <scope>NUCLEOTIDE SEQUENCE [LARGE SCALE GENOMIC DNA]</scope>
    <source>
        <strain evidence="1 2">NCTC10343</strain>
    </source>
</reference>
<gene>
    <name evidence="1" type="ORF">NCTC10343_03062</name>
</gene>